<dbReference type="EMBL" id="LT906555">
    <property type="protein sequence ID" value="SNW62193.1"/>
    <property type="molecule type" value="Genomic_DNA"/>
</dbReference>
<sequence length="134" mass="15567">MESNFKLLKMVFLNPIKFTRMLMLFSNKDRANHLCDNYISNIDKIKEKGGFNEYVSAHKYGKSDHIKGNRYRFSMYIPKDMNPKLLDGCALANNMVSEVIVSSTRYDVLNIDNNMKLVDVLFKTPHLTHTMPLD</sequence>
<protein>
    <submittedName>
        <fullName evidence="1">Uncharacterized protein</fullName>
    </submittedName>
</protein>
<gene>
    <name evidence="1" type="ORF">ORPV_289</name>
</gene>
<dbReference type="RefSeq" id="YP_009448495.1">
    <property type="nucleotide sequence ID" value="NC_036594.1"/>
</dbReference>
<proteinExistence type="predicted"/>
<organism evidence="1">
    <name type="scientific">Orpheovirus IHUMI-LCC2</name>
    <dbReference type="NCBI Taxonomy" id="2023057"/>
    <lineage>
        <taxon>Viruses</taxon>
        <taxon>Varidnaviria</taxon>
        <taxon>Bamfordvirae</taxon>
        <taxon>Nucleocytoviricota</taxon>
        <taxon>Megaviricetes</taxon>
        <taxon>Pimascovirales</taxon>
        <taxon>Ocovirineae</taxon>
        <taxon>Orpheoviridae</taxon>
        <taxon>Alphaorpheovirus</taxon>
        <taxon>Alphaorpheovirus massiliense</taxon>
    </lineage>
</organism>
<dbReference type="Proteomes" id="UP000236316">
    <property type="component" value="Segment"/>
</dbReference>
<evidence type="ECO:0000313" key="2">
    <source>
        <dbReference type="Proteomes" id="UP000236316"/>
    </source>
</evidence>
<dbReference type="GeneID" id="35382060"/>
<dbReference type="KEGG" id="vg:35382060"/>
<keyword evidence="2" id="KW-1185">Reference proteome</keyword>
<name>A0A2I2L3U3_9VIRU</name>
<reference evidence="1" key="1">
    <citation type="submission" date="2017-08" db="EMBL/GenBank/DDBJ databases">
        <authorList>
            <consortium name="Urmite Genomes"/>
        </authorList>
    </citation>
    <scope>NUCLEOTIDE SEQUENCE [LARGE SCALE GENOMIC DNA]</scope>
    <source>
        <strain evidence="1">IHUMI-LCC2</strain>
    </source>
</reference>
<evidence type="ECO:0000313" key="1">
    <source>
        <dbReference type="EMBL" id="SNW62193.1"/>
    </source>
</evidence>
<accession>A0A2I2L3U3</accession>